<evidence type="ECO:0000259" key="7">
    <source>
        <dbReference type="Pfam" id="PF14322"/>
    </source>
</evidence>
<keyword evidence="9" id="KW-1185">Reference proteome</keyword>
<evidence type="ECO:0000256" key="3">
    <source>
        <dbReference type="ARBA" id="ARBA00022729"/>
    </source>
</evidence>
<name>A0A7J5U681_9BACT</name>
<keyword evidence="5" id="KW-0998">Cell outer membrane</keyword>
<sequence length="568" mass="63650">MKYLHYTALICLGLSLGACKEDFLQRDPGVAITQDDVFADPVLATRFADNTYNYLIDDFGRLSVLQAYKGTTGQFTDEAIFAEPNTGHGVLTMNQGKFLDGSSTDVVSVYTRMYQGIRNANVMLANVDKVKWTEAQNGPLIKAQQLFLRAFFYFELIKRFGGVILLDKPLAQTDNFDLPRNTYDETLAFILKDLDAAEAILSSESWGTFYTPATDWGTGNGGRATVGAVKALRARLLLMDASPLNNPTNNAAKWQKAADAAKSIMDMGRYSLHGQYGTILNQASSPEYIMIKVRGPRSGNGSFLGDFIIPPSFGGAQGQLNPTQNHVDLYEMANGKPITDPTSGYKPQDPYTGRDPRFYANVIYNDQTWQNRKVAMWVNNATSPVTFGVDYQPASNSYTRTRYYVKKLWPESVRGGTGGASAILNFVFFRYGEVLLNYAEALNEAQGPVADVYAAVNQIRKRAGMPDLPVGLTKDQMRARIHNERAVELAFEEFRWWDILRWKKGVEIIPKTITGMDVERLTATTFKYTVIPMPGTYQRVFEDHMHRYPIPRNEIFKSNGILKQNPGW</sequence>
<accession>A0A7J5U681</accession>
<comment type="subcellular location">
    <subcellularLocation>
        <location evidence="1">Cell outer membrane</location>
    </subcellularLocation>
</comment>
<feature type="domain" description="RagB/SusD" evidence="6">
    <location>
        <begin position="314"/>
        <end position="568"/>
    </location>
</feature>
<proteinExistence type="inferred from homology"/>
<dbReference type="GO" id="GO:0009279">
    <property type="term" value="C:cell outer membrane"/>
    <property type="evidence" value="ECO:0007669"/>
    <property type="project" value="UniProtKB-SubCell"/>
</dbReference>
<dbReference type="InterPro" id="IPR011990">
    <property type="entry name" value="TPR-like_helical_dom_sf"/>
</dbReference>
<gene>
    <name evidence="8" type="ORF">F5984_04290</name>
</gene>
<keyword evidence="3" id="KW-0732">Signal</keyword>
<evidence type="ECO:0000313" key="9">
    <source>
        <dbReference type="Proteomes" id="UP000488299"/>
    </source>
</evidence>
<dbReference type="Pfam" id="PF07980">
    <property type="entry name" value="SusD_RagB"/>
    <property type="match status" value="1"/>
</dbReference>
<dbReference type="Pfam" id="PF14322">
    <property type="entry name" value="SusD-like_3"/>
    <property type="match status" value="1"/>
</dbReference>
<protein>
    <submittedName>
        <fullName evidence="8">RagB/SusD family nutrient uptake outer membrane protein</fullName>
    </submittedName>
</protein>
<evidence type="ECO:0000256" key="1">
    <source>
        <dbReference type="ARBA" id="ARBA00004442"/>
    </source>
</evidence>
<dbReference type="EMBL" id="WELI01000001">
    <property type="protein sequence ID" value="KAB7733161.1"/>
    <property type="molecule type" value="Genomic_DNA"/>
</dbReference>
<dbReference type="Proteomes" id="UP000488299">
    <property type="component" value="Unassembled WGS sequence"/>
</dbReference>
<dbReference type="InterPro" id="IPR033985">
    <property type="entry name" value="SusD-like_N"/>
</dbReference>
<dbReference type="SUPFAM" id="SSF48452">
    <property type="entry name" value="TPR-like"/>
    <property type="match status" value="1"/>
</dbReference>
<dbReference type="AlphaFoldDB" id="A0A7J5U681"/>
<dbReference type="PROSITE" id="PS51257">
    <property type="entry name" value="PROKAR_LIPOPROTEIN"/>
    <property type="match status" value="1"/>
</dbReference>
<evidence type="ECO:0000256" key="5">
    <source>
        <dbReference type="ARBA" id="ARBA00023237"/>
    </source>
</evidence>
<evidence type="ECO:0000256" key="2">
    <source>
        <dbReference type="ARBA" id="ARBA00006275"/>
    </source>
</evidence>
<dbReference type="CDD" id="cd08977">
    <property type="entry name" value="SusD"/>
    <property type="match status" value="1"/>
</dbReference>
<comment type="caution">
    <text evidence="8">The sequence shown here is derived from an EMBL/GenBank/DDBJ whole genome shotgun (WGS) entry which is preliminary data.</text>
</comment>
<dbReference type="Gene3D" id="1.25.40.390">
    <property type="match status" value="1"/>
</dbReference>
<reference evidence="8 9" key="1">
    <citation type="submission" date="2019-10" db="EMBL/GenBank/DDBJ databases">
        <title>Rudanella paleaurantiibacter sp. nov., isolated from sludge.</title>
        <authorList>
            <person name="Xu S.Q."/>
        </authorList>
    </citation>
    <scope>NUCLEOTIDE SEQUENCE [LARGE SCALE GENOMIC DNA]</scope>
    <source>
        <strain evidence="8 9">HX-22-17</strain>
    </source>
</reference>
<evidence type="ECO:0000256" key="4">
    <source>
        <dbReference type="ARBA" id="ARBA00023136"/>
    </source>
</evidence>
<keyword evidence="4" id="KW-0472">Membrane</keyword>
<dbReference type="InterPro" id="IPR012944">
    <property type="entry name" value="SusD_RagB_dom"/>
</dbReference>
<dbReference type="RefSeq" id="WP_152122999.1">
    <property type="nucleotide sequence ID" value="NZ_WELI01000001.1"/>
</dbReference>
<evidence type="ECO:0000313" key="8">
    <source>
        <dbReference type="EMBL" id="KAB7733161.1"/>
    </source>
</evidence>
<organism evidence="8 9">
    <name type="scientific">Rudanella paleaurantiibacter</name>
    <dbReference type="NCBI Taxonomy" id="2614655"/>
    <lineage>
        <taxon>Bacteria</taxon>
        <taxon>Pseudomonadati</taxon>
        <taxon>Bacteroidota</taxon>
        <taxon>Cytophagia</taxon>
        <taxon>Cytophagales</taxon>
        <taxon>Cytophagaceae</taxon>
        <taxon>Rudanella</taxon>
    </lineage>
</organism>
<evidence type="ECO:0000259" key="6">
    <source>
        <dbReference type="Pfam" id="PF07980"/>
    </source>
</evidence>
<feature type="domain" description="SusD-like N-terminal" evidence="7">
    <location>
        <begin position="106"/>
        <end position="215"/>
    </location>
</feature>
<comment type="similarity">
    <text evidence="2">Belongs to the SusD family.</text>
</comment>